<dbReference type="InterPro" id="IPR008949">
    <property type="entry name" value="Isoprenoid_synthase_dom_sf"/>
</dbReference>
<keyword evidence="5" id="KW-0460">Magnesium</keyword>
<proteinExistence type="inferred from homology"/>
<dbReference type="InterPro" id="IPR000092">
    <property type="entry name" value="Polyprenyl_synt"/>
</dbReference>
<dbReference type="SFLD" id="SFLDS00005">
    <property type="entry name" value="Isoprenoid_Synthase_Type_I"/>
    <property type="match status" value="1"/>
</dbReference>
<name>A0A0M9UC36_9CHLR</name>
<keyword evidence="9" id="KW-1185">Reference proteome</keyword>
<dbReference type="Gene3D" id="1.10.600.10">
    <property type="entry name" value="Farnesyl Diphosphate Synthase"/>
    <property type="match status" value="1"/>
</dbReference>
<reference evidence="7 9" key="1">
    <citation type="journal article" date="2015" name="Genome Announc.">
        <title>Draft Genome Sequence of a Heterotrophic Facultative Anaerobic Thermophilic Bacterium, Ardenticatena maritima Strain 110ST.</title>
        <authorList>
            <person name="Kawaichi S."/>
            <person name="Yoshida T."/>
            <person name="Sako Y."/>
            <person name="Nakamura R."/>
        </authorList>
    </citation>
    <scope>NUCLEOTIDE SEQUENCE [LARGE SCALE GENOMIC DNA]</scope>
    <source>
        <strain evidence="7 9">110S</strain>
    </source>
</reference>
<evidence type="ECO:0000256" key="6">
    <source>
        <dbReference type="RuleBase" id="RU004466"/>
    </source>
</evidence>
<comment type="caution">
    <text evidence="7">The sequence shown here is derived from an EMBL/GenBank/DDBJ whole genome shotgun (WGS) entry which is preliminary data.</text>
</comment>
<evidence type="ECO:0000313" key="8">
    <source>
        <dbReference type="EMBL" id="KPL88498.1"/>
    </source>
</evidence>
<protein>
    <recommendedName>
        <fullName evidence="11">Heptaprenyl diphosphate synthase</fullName>
    </recommendedName>
</protein>
<dbReference type="EMBL" id="BBZA01000062">
    <property type="protein sequence ID" value="GAP62518.1"/>
    <property type="molecule type" value="Genomic_DNA"/>
</dbReference>
<comment type="similarity">
    <text evidence="2 6">Belongs to the FPP/GGPP synthase family.</text>
</comment>
<sequence>MTLSTAATVHTLPIFAPIEPDLRAVLDKMRSAATIQLELLDEALAHVVASGGKLVRPSLAILVSRIYGAEYEKMISLAASLEMLHTATLVHDDMIDASAKRRGNPTLHTLLNPASAVLLGDYLFAQAAAWATETDNVRVVRIFAQTLMTIVNGELRQMWAKWDWNRAIEDYFNRIYGKTAALFSASCETAAALCHTPEPVTTALREYGRLIGLAFQIVDDVLDYAGDEETLGKPVGSDLRSGNITLPLIYYAQNNPNNPLLEPVLDGKRPSREDVATIVEAVVNSDAIERSLAEANRLVEEALTHLDVVPECPERTMLVELARYIVRRRV</sequence>
<comment type="cofactor">
    <cofactor evidence="1">
        <name>Mg(2+)</name>
        <dbReference type="ChEBI" id="CHEBI:18420"/>
    </cofactor>
</comment>
<dbReference type="STRING" id="872965.SE16_06830"/>
<dbReference type="CDD" id="cd00685">
    <property type="entry name" value="Trans_IPPS_HT"/>
    <property type="match status" value="1"/>
</dbReference>
<dbReference type="RefSeq" id="WP_082374126.1">
    <property type="nucleotide sequence ID" value="NZ_BBZA01000062.1"/>
</dbReference>
<keyword evidence="3 6" id="KW-0808">Transferase</keyword>
<dbReference type="GO" id="GO:0008299">
    <property type="term" value="P:isoprenoid biosynthetic process"/>
    <property type="evidence" value="ECO:0007669"/>
    <property type="project" value="InterPro"/>
</dbReference>
<dbReference type="PANTHER" id="PTHR12001:SF69">
    <property type="entry name" value="ALL TRANS-POLYPRENYL-DIPHOSPHATE SYNTHASE PDSS1"/>
    <property type="match status" value="1"/>
</dbReference>
<dbReference type="PROSITE" id="PS00444">
    <property type="entry name" value="POLYPRENYL_SYNTHASE_2"/>
    <property type="match status" value="1"/>
</dbReference>
<dbReference type="Pfam" id="PF00348">
    <property type="entry name" value="polyprenyl_synt"/>
    <property type="match status" value="1"/>
</dbReference>
<dbReference type="PANTHER" id="PTHR12001">
    <property type="entry name" value="GERANYLGERANYL PYROPHOSPHATE SYNTHASE"/>
    <property type="match status" value="1"/>
</dbReference>
<accession>A0A0M9UC36</accession>
<dbReference type="InterPro" id="IPR033749">
    <property type="entry name" value="Polyprenyl_synt_CS"/>
</dbReference>
<evidence type="ECO:0000256" key="1">
    <source>
        <dbReference type="ARBA" id="ARBA00001946"/>
    </source>
</evidence>
<evidence type="ECO:0000313" key="9">
    <source>
        <dbReference type="Proteomes" id="UP000037784"/>
    </source>
</evidence>
<organism evidence="7 9">
    <name type="scientific">Ardenticatena maritima</name>
    <dbReference type="NCBI Taxonomy" id="872965"/>
    <lineage>
        <taxon>Bacteria</taxon>
        <taxon>Bacillati</taxon>
        <taxon>Chloroflexota</taxon>
        <taxon>Ardenticatenia</taxon>
        <taxon>Ardenticatenales</taxon>
        <taxon>Ardenticatenaceae</taxon>
        <taxon>Ardenticatena</taxon>
    </lineage>
</organism>
<dbReference type="EMBL" id="LGKN01000004">
    <property type="protein sequence ID" value="KPL88498.1"/>
    <property type="molecule type" value="Genomic_DNA"/>
</dbReference>
<evidence type="ECO:0008006" key="11">
    <source>
        <dbReference type="Google" id="ProtNLM"/>
    </source>
</evidence>
<dbReference type="SUPFAM" id="SSF48576">
    <property type="entry name" value="Terpenoid synthases"/>
    <property type="match status" value="1"/>
</dbReference>
<evidence type="ECO:0000256" key="4">
    <source>
        <dbReference type="ARBA" id="ARBA00022723"/>
    </source>
</evidence>
<reference evidence="9" key="3">
    <citation type="submission" date="2015-08" db="EMBL/GenBank/DDBJ databases">
        <title>Draft Genome Sequence of a Heterotrophic Facultative Anaerobic Bacterium Ardenticatena maritima Strain 110S.</title>
        <authorList>
            <person name="Kawaichi S."/>
            <person name="Yoshida T."/>
            <person name="Sako Y."/>
            <person name="Nakamura R."/>
        </authorList>
    </citation>
    <scope>NUCLEOTIDE SEQUENCE [LARGE SCALE GENOMIC DNA]</scope>
    <source>
        <strain evidence="9">110S</strain>
    </source>
</reference>
<evidence type="ECO:0000256" key="2">
    <source>
        <dbReference type="ARBA" id="ARBA00006706"/>
    </source>
</evidence>
<keyword evidence="4" id="KW-0479">Metal-binding</keyword>
<dbReference type="InParanoid" id="A0A0M9UC36"/>
<dbReference type="AlphaFoldDB" id="A0A0M9UC36"/>
<evidence type="ECO:0000256" key="5">
    <source>
        <dbReference type="ARBA" id="ARBA00022842"/>
    </source>
</evidence>
<dbReference type="PROSITE" id="PS00723">
    <property type="entry name" value="POLYPRENYL_SYNTHASE_1"/>
    <property type="match status" value="1"/>
</dbReference>
<gene>
    <name evidence="7" type="ORF">ARMA_0940</name>
    <name evidence="8" type="ORF">SE16_06830</name>
</gene>
<reference evidence="8 10" key="2">
    <citation type="submission" date="2015-07" db="EMBL/GenBank/DDBJ databases">
        <title>Whole genome sequence of Ardenticatena maritima DSM 23922.</title>
        <authorList>
            <person name="Hemp J."/>
            <person name="Ward L.M."/>
            <person name="Pace L.A."/>
            <person name="Fischer W.W."/>
        </authorList>
    </citation>
    <scope>NUCLEOTIDE SEQUENCE [LARGE SCALE GENOMIC DNA]</scope>
    <source>
        <strain evidence="8 10">110S</strain>
    </source>
</reference>
<evidence type="ECO:0000313" key="10">
    <source>
        <dbReference type="Proteomes" id="UP000050502"/>
    </source>
</evidence>
<evidence type="ECO:0000256" key="3">
    <source>
        <dbReference type="ARBA" id="ARBA00022679"/>
    </source>
</evidence>
<dbReference type="OrthoDB" id="9805316at2"/>
<evidence type="ECO:0000313" key="7">
    <source>
        <dbReference type="EMBL" id="GAP62518.1"/>
    </source>
</evidence>
<dbReference type="Proteomes" id="UP000050502">
    <property type="component" value="Unassembled WGS sequence"/>
</dbReference>
<dbReference type="Proteomes" id="UP000037784">
    <property type="component" value="Unassembled WGS sequence"/>
</dbReference>
<dbReference type="GO" id="GO:0046872">
    <property type="term" value="F:metal ion binding"/>
    <property type="evidence" value="ECO:0007669"/>
    <property type="project" value="UniProtKB-KW"/>
</dbReference>
<dbReference type="FunCoup" id="A0A0M9UC36">
    <property type="interactions" value="343"/>
</dbReference>
<dbReference type="GO" id="GO:0004659">
    <property type="term" value="F:prenyltransferase activity"/>
    <property type="evidence" value="ECO:0007669"/>
    <property type="project" value="InterPro"/>
</dbReference>